<accession>A0A0D7BM51</accession>
<proteinExistence type="inferred from homology"/>
<dbReference type="EMBL" id="KN880457">
    <property type="protein sequence ID" value="KIY71214.1"/>
    <property type="molecule type" value="Genomic_DNA"/>
</dbReference>
<keyword evidence="13" id="KW-1185">Reference proteome</keyword>
<dbReference type="Proteomes" id="UP000054007">
    <property type="component" value="Unassembled WGS sequence"/>
</dbReference>
<feature type="compositionally biased region" description="Basic residues" evidence="11">
    <location>
        <begin position="171"/>
        <end position="181"/>
    </location>
</feature>
<feature type="compositionally biased region" description="Polar residues" evidence="11">
    <location>
        <begin position="152"/>
        <end position="162"/>
    </location>
</feature>
<evidence type="ECO:0000256" key="7">
    <source>
        <dbReference type="ARBA" id="ARBA00023163"/>
    </source>
</evidence>
<evidence type="ECO:0000256" key="3">
    <source>
        <dbReference type="ARBA" id="ARBA00018504"/>
    </source>
</evidence>
<evidence type="ECO:0000256" key="6">
    <source>
        <dbReference type="ARBA" id="ARBA00023054"/>
    </source>
</evidence>
<feature type="coiled-coil region" evidence="10">
    <location>
        <begin position="15"/>
        <end position="49"/>
    </location>
</feature>
<keyword evidence="9" id="KW-0227">DNA damage</keyword>
<dbReference type="GO" id="GO:0006281">
    <property type="term" value="P:DNA repair"/>
    <property type="evidence" value="ECO:0007669"/>
    <property type="project" value="UniProtKB-UniRule"/>
</dbReference>
<reference evidence="12 13" key="1">
    <citation type="journal article" date="2015" name="Fungal Genet. Biol.">
        <title>Evolution of novel wood decay mechanisms in Agaricales revealed by the genome sequences of Fistulina hepatica and Cylindrobasidium torrendii.</title>
        <authorList>
            <person name="Floudas D."/>
            <person name="Held B.W."/>
            <person name="Riley R."/>
            <person name="Nagy L.G."/>
            <person name="Koehler G."/>
            <person name="Ransdell A.S."/>
            <person name="Younus H."/>
            <person name="Chow J."/>
            <person name="Chiniquy J."/>
            <person name="Lipzen A."/>
            <person name="Tritt A."/>
            <person name="Sun H."/>
            <person name="Haridas S."/>
            <person name="LaButti K."/>
            <person name="Ohm R.A."/>
            <person name="Kues U."/>
            <person name="Blanchette R.A."/>
            <person name="Grigoriev I.V."/>
            <person name="Minto R.E."/>
            <person name="Hibbett D.S."/>
        </authorList>
    </citation>
    <scope>NUCLEOTIDE SEQUENCE [LARGE SCALE GENOMIC DNA]</scope>
    <source>
        <strain evidence="12 13">FP15055 ss-10</strain>
    </source>
</reference>
<dbReference type="PANTHER" id="PTHR13476">
    <property type="entry name" value="CHROMATIN MODIFICATION-RELATED PROTEIN MEAF6"/>
    <property type="match status" value="1"/>
</dbReference>
<evidence type="ECO:0000313" key="13">
    <source>
        <dbReference type="Proteomes" id="UP000054007"/>
    </source>
</evidence>
<dbReference type="GO" id="GO:0035267">
    <property type="term" value="C:NuA4 histone acetyltransferase complex"/>
    <property type="evidence" value="ECO:0007669"/>
    <property type="project" value="UniProtKB-UniRule"/>
</dbReference>
<gene>
    <name evidence="12" type="ORF">CYLTODRAFT_369755</name>
</gene>
<organism evidence="12 13">
    <name type="scientific">Cylindrobasidium torrendii FP15055 ss-10</name>
    <dbReference type="NCBI Taxonomy" id="1314674"/>
    <lineage>
        <taxon>Eukaryota</taxon>
        <taxon>Fungi</taxon>
        <taxon>Dikarya</taxon>
        <taxon>Basidiomycota</taxon>
        <taxon>Agaricomycotina</taxon>
        <taxon>Agaricomycetes</taxon>
        <taxon>Agaricomycetidae</taxon>
        <taxon>Agaricales</taxon>
        <taxon>Marasmiineae</taxon>
        <taxon>Physalacriaceae</taxon>
        <taxon>Cylindrobasidium</taxon>
    </lineage>
</organism>
<keyword evidence="6 10" id="KW-0175">Coiled coil</keyword>
<dbReference type="STRING" id="1314674.A0A0D7BM51"/>
<evidence type="ECO:0000256" key="4">
    <source>
        <dbReference type="ARBA" id="ARBA00022853"/>
    </source>
</evidence>
<feature type="region of interest" description="Disordered" evidence="11">
    <location>
        <begin position="106"/>
        <end position="181"/>
    </location>
</feature>
<evidence type="ECO:0000256" key="1">
    <source>
        <dbReference type="ARBA" id="ARBA00004123"/>
    </source>
</evidence>
<evidence type="ECO:0000256" key="11">
    <source>
        <dbReference type="SAM" id="MobiDB-lite"/>
    </source>
</evidence>
<evidence type="ECO:0000256" key="9">
    <source>
        <dbReference type="RuleBase" id="RU368022"/>
    </source>
</evidence>
<evidence type="ECO:0000256" key="10">
    <source>
        <dbReference type="SAM" id="Coils"/>
    </source>
</evidence>
<keyword evidence="4 9" id="KW-0156">Chromatin regulator</keyword>
<dbReference type="OrthoDB" id="440324at2759"/>
<evidence type="ECO:0000256" key="5">
    <source>
        <dbReference type="ARBA" id="ARBA00023015"/>
    </source>
</evidence>
<comment type="similarity">
    <text evidence="2 9">Belongs to the EAF6 family.</text>
</comment>
<dbReference type="GO" id="GO:0006325">
    <property type="term" value="P:chromatin organization"/>
    <property type="evidence" value="ECO:0007669"/>
    <property type="project" value="UniProtKB-KW"/>
</dbReference>
<keyword evidence="9" id="KW-0234">DNA repair</keyword>
<feature type="compositionally biased region" description="Basic and acidic residues" evidence="11">
    <location>
        <begin position="126"/>
        <end position="138"/>
    </location>
</feature>
<name>A0A0D7BM51_9AGAR</name>
<keyword evidence="7 9" id="KW-0804">Transcription</keyword>
<dbReference type="AlphaFoldDB" id="A0A0D7BM51"/>
<dbReference type="Pfam" id="PF09340">
    <property type="entry name" value="NuA4"/>
    <property type="match status" value="1"/>
</dbReference>
<keyword evidence="5 9" id="KW-0805">Transcription regulation</keyword>
<evidence type="ECO:0000256" key="8">
    <source>
        <dbReference type="ARBA" id="ARBA00023242"/>
    </source>
</evidence>
<comment type="subcellular location">
    <subcellularLocation>
        <location evidence="1 9">Nucleus</location>
    </subcellularLocation>
</comment>
<dbReference type="GO" id="GO:0005634">
    <property type="term" value="C:nucleus"/>
    <property type="evidence" value="ECO:0007669"/>
    <property type="project" value="UniProtKB-SubCell"/>
</dbReference>
<dbReference type="InterPro" id="IPR015418">
    <property type="entry name" value="Eaf6"/>
</dbReference>
<comment type="function">
    <text evidence="9">Component of the NuA4 histone acetyltransferase complex which is involved in transcriptional activation of selected genes principally by acetylation of nucleosomal histone H4 and H2A. The NuA4 complex is also involved in DNA repair.</text>
</comment>
<evidence type="ECO:0000256" key="2">
    <source>
        <dbReference type="ARBA" id="ARBA00010916"/>
    </source>
</evidence>
<evidence type="ECO:0000313" key="12">
    <source>
        <dbReference type="EMBL" id="KIY71214.1"/>
    </source>
</evidence>
<feature type="compositionally biased region" description="Polar residues" evidence="11">
    <location>
        <begin position="116"/>
        <end position="125"/>
    </location>
</feature>
<comment type="subunit">
    <text evidence="9">Component of the NuA4 histone acetyltransferase complex.</text>
</comment>
<keyword evidence="8 9" id="KW-0539">Nucleus</keyword>
<protein>
    <recommendedName>
        <fullName evidence="3 9">Chromatin modification-related protein EAF6</fullName>
    </recommendedName>
</protein>
<sequence>MATDAPPASDDKTRYEVLKKELKTALSQKRKMDQQLAQVESEIYKLEGAYLQDTMNSSGGNIVSGFDNFFKNQSNQRRKTEVNDADRVFSNSSVTIQRSLEINGDVDDDEHVRGSGPTTVTLRPSTSHENKLIRDREYARRKRAHQRAATAELTTDSESVVSAPTPAPVGRPRKRARVEND</sequence>